<dbReference type="InterPro" id="IPR023796">
    <property type="entry name" value="Serpin_dom"/>
</dbReference>
<dbReference type="EMBL" id="JAUIZM010000151">
    <property type="protein sequence ID" value="KAK1348063.1"/>
    <property type="molecule type" value="Genomic_DNA"/>
</dbReference>
<reference evidence="4" key="1">
    <citation type="submission" date="2023-02" db="EMBL/GenBank/DDBJ databases">
        <title>Genome of toxic invasive species Heracleum sosnowskyi carries increased number of genes despite the absence of recent whole-genome duplications.</title>
        <authorList>
            <person name="Schelkunov M."/>
            <person name="Shtratnikova V."/>
            <person name="Makarenko M."/>
            <person name="Klepikova A."/>
            <person name="Omelchenko D."/>
            <person name="Novikova G."/>
            <person name="Obukhova E."/>
            <person name="Bogdanov V."/>
            <person name="Penin A."/>
            <person name="Logacheva M."/>
        </authorList>
    </citation>
    <scope>NUCLEOTIDE SEQUENCE</scope>
    <source>
        <strain evidence="4">Hsosn_3</strain>
        <tissue evidence="4">Leaf</tissue>
    </source>
</reference>
<dbReference type="Gene3D" id="2.30.39.10">
    <property type="entry name" value="Alpha-1-antitrypsin, domain 1"/>
    <property type="match status" value="1"/>
</dbReference>
<dbReference type="Gene3D" id="3.30.497.10">
    <property type="entry name" value="Antithrombin, subunit I, domain 2"/>
    <property type="match status" value="1"/>
</dbReference>
<gene>
    <name evidence="4" type="ORF">POM88_054990</name>
</gene>
<evidence type="ECO:0000256" key="1">
    <source>
        <dbReference type="ARBA" id="ARBA00009500"/>
    </source>
</evidence>
<dbReference type="InterPro" id="IPR042178">
    <property type="entry name" value="Serpin_sf_1"/>
</dbReference>
<comment type="caution">
    <text evidence="4">The sequence shown here is derived from an EMBL/GenBank/DDBJ whole genome shotgun (WGS) entry which is preliminary data.</text>
</comment>
<keyword evidence="5" id="KW-1185">Reference proteome</keyword>
<dbReference type="GO" id="GO:0005615">
    <property type="term" value="C:extracellular space"/>
    <property type="evidence" value="ECO:0007669"/>
    <property type="project" value="InterPro"/>
</dbReference>
<evidence type="ECO:0000256" key="2">
    <source>
        <dbReference type="RuleBase" id="RU000411"/>
    </source>
</evidence>
<reference evidence="4" key="2">
    <citation type="submission" date="2023-05" db="EMBL/GenBank/DDBJ databases">
        <authorList>
            <person name="Schelkunov M.I."/>
        </authorList>
    </citation>
    <scope>NUCLEOTIDE SEQUENCE</scope>
    <source>
        <strain evidence="4">Hsosn_3</strain>
        <tissue evidence="4">Leaf</tissue>
    </source>
</reference>
<organism evidence="4 5">
    <name type="scientific">Heracleum sosnowskyi</name>
    <dbReference type="NCBI Taxonomy" id="360622"/>
    <lineage>
        <taxon>Eukaryota</taxon>
        <taxon>Viridiplantae</taxon>
        <taxon>Streptophyta</taxon>
        <taxon>Embryophyta</taxon>
        <taxon>Tracheophyta</taxon>
        <taxon>Spermatophyta</taxon>
        <taxon>Magnoliopsida</taxon>
        <taxon>eudicotyledons</taxon>
        <taxon>Gunneridae</taxon>
        <taxon>Pentapetalae</taxon>
        <taxon>asterids</taxon>
        <taxon>campanulids</taxon>
        <taxon>Apiales</taxon>
        <taxon>Apiaceae</taxon>
        <taxon>Apioideae</taxon>
        <taxon>apioid superclade</taxon>
        <taxon>Tordylieae</taxon>
        <taxon>Tordyliinae</taxon>
        <taxon>Heracleum</taxon>
    </lineage>
</organism>
<dbReference type="PROSITE" id="PS00284">
    <property type="entry name" value="SERPIN"/>
    <property type="match status" value="1"/>
</dbReference>
<dbReference type="CDD" id="cd02043">
    <property type="entry name" value="serpinP_plants"/>
    <property type="match status" value="1"/>
</dbReference>
<comment type="similarity">
    <text evidence="1 2">Belongs to the serpin family.</text>
</comment>
<dbReference type="InterPro" id="IPR023795">
    <property type="entry name" value="Serpin_CS"/>
</dbReference>
<feature type="domain" description="Serpin" evidence="3">
    <location>
        <begin position="6"/>
        <end position="392"/>
    </location>
</feature>
<evidence type="ECO:0000313" key="5">
    <source>
        <dbReference type="Proteomes" id="UP001237642"/>
    </source>
</evidence>
<name>A0AAD8LUC8_9APIA</name>
<accession>A0AAD8LUC8</accession>
<sequence>MADVSLTLAKHVLLNHGQNSNVVFSPISIETVLSMVAAGSSGATLDQFLSFLKARDLSDLKSRYSSGIRVFDKSSFSGDLSLFFANGVWLDESLSIKPSFLEVAETVYKAVPGQVDFKIQPEEARKLVNLWVEDKTRGLIKDILSPGSIKNDTGLILANALYFKGAWTRVFRAYGGSRAHHDFHLLDGNSIKVPFMTRSGEEYISAYDGFKVLKLPYKKSGHPVCNNPSFSMYIFLPDAKDGLQALVEKAGSESGFLDRHIPRVEVCTGKFLIPKFKFESNIEATQVLKNLGLDLPFNEREADLTEMAVSDPTEYPPQRLYISNIIQKSLIEVDEEGTEAAAATVAVVCRYLTSCQEPIIKTIDFVADHPFLFVIRENSTGIVLFIGQVLNPLTT</sequence>
<dbReference type="InterPro" id="IPR036186">
    <property type="entry name" value="Serpin_sf"/>
</dbReference>
<dbReference type="PANTHER" id="PTHR11461:SF315">
    <property type="entry name" value="SERPIN-Z3-LIKE"/>
    <property type="match status" value="1"/>
</dbReference>
<dbReference type="AlphaFoldDB" id="A0AAD8LUC8"/>
<dbReference type="SMART" id="SM00093">
    <property type="entry name" value="SERPIN"/>
    <property type="match status" value="1"/>
</dbReference>
<dbReference type="Pfam" id="PF00079">
    <property type="entry name" value="Serpin"/>
    <property type="match status" value="1"/>
</dbReference>
<evidence type="ECO:0000313" key="4">
    <source>
        <dbReference type="EMBL" id="KAK1348063.1"/>
    </source>
</evidence>
<dbReference type="SUPFAM" id="SSF56574">
    <property type="entry name" value="Serpins"/>
    <property type="match status" value="1"/>
</dbReference>
<dbReference type="InterPro" id="IPR042185">
    <property type="entry name" value="Serpin_sf_2"/>
</dbReference>
<dbReference type="InterPro" id="IPR000215">
    <property type="entry name" value="Serpin_fam"/>
</dbReference>
<dbReference type="Proteomes" id="UP001237642">
    <property type="component" value="Unassembled WGS sequence"/>
</dbReference>
<dbReference type="GO" id="GO:0004867">
    <property type="term" value="F:serine-type endopeptidase inhibitor activity"/>
    <property type="evidence" value="ECO:0007669"/>
    <property type="project" value="InterPro"/>
</dbReference>
<proteinExistence type="inferred from homology"/>
<protein>
    <submittedName>
        <fullName evidence="4">Serpin-ZX</fullName>
    </submittedName>
</protein>
<dbReference type="PANTHER" id="PTHR11461">
    <property type="entry name" value="SERINE PROTEASE INHIBITOR, SERPIN"/>
    <property type="match status" value="1"/>
</dbReference>
<evidence type="ECO:0000259" key="3">
    <source>
        <dbReference type="SMART" id="SM00093"/>
    </source>
</evidence>